<evidence type="ECO:0000256" key="1">
    <source>
        <dbReference type="ARBA" id="ARBA00004533"/>
    </source>
</evidence>
<evidence type="ECO:0000256" key="3">
    <source>
        <dbReference type="ARBA" id="ARBA00022519"/>
    </source>
</evidence>
<dbReference type="GO" id="GO:0016746">
    <property type="term" value="F:acyltransferase activity"/>
    <property type="evidence" value="ECO:0007669"/>
    <property type="project" value="UniProtKB-KW"/>
</dbReference>
<dbReference type="EMBL" id="FMYT01000003">
    <property type="protein sequence ID" value="SDC17684.1"/>
    <property type="molecule type" value="Genomic_DNA"/>
</dbReference>
<dbReference type="Proteomes" id="UP000247389">
    <property type="component" value="Unassembled WGS sequence"/>
</dbReference>
<evidence type="ECO:0000313" key="8">
    <source>
        <dbReference type="EMBL" id="SDC17684.1"/>
    </source>
</evidence>
<dbReference type="InterPro" id="IPR004960">
    <property type="entry name" value="LipA_acyltrans"/>
</dbReference>
<sequence length="288" mass="32988">MKNKIAIFFYNIIRFLLTHFPPAVGRYLGMGVAKLAYLITSKRRKIVISNLKKALNLNDQEAESLLKKVYLNLGYNFTEFLMQDTFSRADIEEMVEFRGLEYLEAAAAEGNGVILYTGHFGNWELLGAALDKKGFSIDAIAREQNNSLFDKKINQIREKSGVGVIPKGLAVRKVFKSLKQNKVVAFLGDQDARGRGWKLNFFGRDASTYTGAVEFAQRTGAVIVPVFLHRHGWLKHELIAYPPRKIAEDLSESELKEELQDLVKLTEDEIRKAPTNWMWLHKRWKTYN</sequence>
<accession>A0A1G6JFZ9</accession>
<evidence type="ECO:0000313" key="14">
    <source>
        <dbReference type="Proteomes" id="UP000324896"/>
    </source>
</evidence>
<keyword evidence="5" id="KW-0472">Membrane</keyword>
<evidence type="ECO:0000256" key="2">
    <source>
        <dbReference type="ARBA" id="ARBA00022475"/>
    </source>
</evidence>
<evidence type="ECO:0000313" key="11">
    <source>
        <dbReference type="Proteomes" id="UP000198612"/>
    </source>
</evidence>
<dbReference type="Pfam" id="PF03279">
    <property type="entry name" value="Lip_A_acyltrans"/>
    <property type="match status" value="1"/>
</dbReference>
<keyword evidence="12" id="KW-1185">Reference proteome</keyword>
<keyword evidence="2" id="KW-1003">Cell membrane</keyword>
<evidence type="ECO:0000313" key="7">
    <source>
        <dbReference type="EMBL" id="PXV65603.1"/>
    </source>
</evidence>
<keyword evidence="3" id="KW-0997">Cell inner membrane</keyword>
<gene>
    <name evidence="7" type="ORF">C8C78_11349</name>
    <name evidence="8" type="ORF">SAMN04488597_10317</name>
    <name evidence="9" type="ORF">SAMN04488598_11315</name>
    <name evidence="10" type="ORF">SAMN04515652_11315</name>
</gene>
<dbReference type="CDD" id="cd07984">
    <property type="entry name" value="LPLAT_LABLAT-like"/>
    <property type="match status" value="1"/>
</dbReference>
<dbReference type="Proteomes" id="UP000199519">
    <property type="component" value="Unassembled WGS sequence"/>
</dbReference>
<dbReference type="EMBL" id="FNBJ01000013">
    <property type="protein sequence ID" value="SDF46950.1"/>
    <property type="molecule type" value="Genomic_DNA"/>
</dbReference>
<reference evidence="7 13" key="2">
    <citation type="submission" date="2018-04" db="EMBL/GenBank/DDBJ databases">
        <title>Subsurface microbial communities from deep shales in Ohio and West Virginia, USA.</title>
        <authorList>
            <person name="Wrighton K."/>
        </authorList>
    </citation>
    <scope>NUCLEOTIDE SEQUENCE [LARGE SCALE GENOMIC DNA]</scope>
    <source>
        <strain evidence="7 13">MSL28</strain>
    </source>
</reference>
<evidence type="ECO:0000313" key="9">
    <source>
        <dbReference type="EMBL" id="SDF46950.1"/>
    </source>
</evidence>
<dbReference type="Proteomes" id="UP000198612">
    <property type="component" value="Unassembled WGS sequence"/>
</dbReference>
<keyword evidence="6" id="KW-0012">Acyltransferase</keyword>
<evidence type="ECO:0000256" key="5">
    <source>
        <dbReference type="ARBA" id="ARBA00023136"/>
    </source>
</evidence>
<reference evidence="11 12" key="1">
    <citation type="submission" date="2016-10" db="EMBL/GenBank/DDBJ databases">
        <authorList>
            <person name="Varghese N."/>
            <person name="Submissions S."/>
        </authorList>
    </citation>
    <scope>NUCLEOTIDE SEQUENCE [LARGE SCALE GENOMIC DNA]</scope>
    <source>
        <strain evidence="8 14">WG10</strain>
        <strain evidence="9 12">WG2</strain>
        <strain evidence="10 11">WG5</strain>
    </source>
</reference>
<proteinExistence type="predicted"/>
<evidence type="ECO:0000313" key="13">
    <source>
        <dbReference type="Proteomes" id="UP000247389"/>
    </source>
</evidence>
<organism evidence="8 14">
    <name type="scientific">Halanaerobium congolense</name>
    <dbReference type="NCBI Taxonomy" id="54121"/>
    <lineage>
        <taxon>Bacteria</taxon>
        <taxon>Bacillati</taxon>
        <taxon>Bacillota</taxon>
        <taxon>Clostridia</taxon>
        <taxon>Halanaerobiales</taxon>
        <taxon>Halanaerobiaceae</taxon>
        <taxon>Halanaerobium</taxon>
    </lineage>
</organism>
<dbReference type="GO" id="GO:0009247">
    <property type="term" value="P:glycolipid biosynthetic process"/>
    <property type="evidence" value="ECO:0007669"/>
    <property type="project" value="UniProtKB-ARBA"/>
</dbReference>
<dbReference type="Proteomes" id="UP000324896">
    <property type="component" value="Unassembled WGS sequence"/>
</dbReference>
<dbReference type="PANTHER" id="PTHR30606:SF9">
    <property type="entry name" value="LIPID A BIOSYNTHESIS LAUROYLTRANSFERASE"/>
    <property type="match status" value="1"/>
</dbReference>
<dbReference type="AlphaFoldDB" id="A0A1G6JFZ9"/>
<dbReference type="EMBL" id="QICM01000013">
    <property type="protein sequence ID" value="PXV65603.1"/>
    <property type="molecule type" value="Genomic_DNA"/>
</dbReference>
<keyword evidence="4 8" id="KW-0808">Transferase</keyword>
<dbReference type="PIRSF" id="PIRSF026649">
    <property type="entry name" value="MsbB"/>
    <property type="match status" value="1"/>
</dbReference>
<evidence type="ECO:0000256" key="6">
    <source>
        <dbReference type="ARBA" id="ARBA00023315"/>
    </source>
</evidence>
<comment type="subcellular location">
    <subcellularLocation>
        <location evidence="1">Cell inner membrane</location>
    </subcellularLocation>
</comment>
<name>A0A1G6JFZ9_9FIRM</name>
<evidence type="ECO:0000313" key="10">
    <source>
        <dbReference type="EMBL" id="SES94916.1"/>
    </source>
</evidence>
<protein>
    <submittedName>
        <fullName evidence="8">KDO2-lipid IV(A) lauroyltransferase</fullName>
    </submittedName>
</protein>
<dbReference type="RefSeq" id="WP_089720112.1">
    <property type="nucleotide sequence ID" value="NZ_FMYT01000003.1"/>
</dbReference>
<dbReference type="PANTHER" id="PTHR30606">
    <property type="entry name" value="LIPID A BIOSYNTHESIS LAUROYL ACYLTRANSFERASE"/>
    <property type="match status" value="1"/>
</dbReference>
<dbReference type="EMBL" id="FOHG01000013">
    <property type="protein sequence ID" value="SES94916.1"/>
    <property type="molecule type" value="Genomic_DNA"/>
</dbReference>
<evidence type="ECO:0000256" key="4">
    <source>
        <dbReference type="ARBA" id="ARBA00022679"/>
    </source>
</evidence>
<evidence type="ECO:0000313" key="12">
    <source>
        <dbReference type="Proteomes" id="UP000199519"/>
    </source>
</evidence>
<dbReference type="GO" id="GO:0005886">
    <property type="term" value="C:plasma membrane"/>
    <property type="evidence" value="ECO:0007669"/>
    <property type="project" value="UniProtKB-SubCell"/>
</dbReference>